<dbReference type="AlphaFoldDB" id="G4ZRH7"/>
<proteinExistence type="predicted"/>
<evidence type="ECO:0000313" key="2">
    <source>
        <dbReference type="Proteomes" id="UP000002640"/>
    </source>
</evidence>
<dbReference type="RefSeq" id="XP_009531559.1">
    <property type="nucleotide sequence ID" value="XM_009533264.1"/>
</dbReference>
<accession>G4ZRH7</accession>
<dbReference type="Proteomes" id="UP000002640">
    <property type="component" value="Unassembled WGS sequence"/>
</dbReference>
<sequence>MCFLKITRSMIQDRIRYLRAQISDAREALDRHIEIHITMDQNKTCDPDTLWKHTRQGFKREQQFNAAQDLLEAMDVVDILAHDLMIGHGTQLCPCDDCNIYYRSQEWRREQPFHSPMELPRTQYYCRCQGLRPGCSPTSMA</sequence>
<reference evidence="1 2" key="1">
    <citation type="journal article" date="2006" name="Science">
        <title>Phytophthora genome sequences uncover evolutionary origins and mechanisms of pathogenesis.</title>
        <authorList>
            <person name="Tyler B.M."/>
            <person name="Tripathy S."/>
            <person name="Zhang X."/>
            <person name="Dehal P."/>
            <person name="Jiang R.H."/>
            <person name="Aerts A."/>
            <person name="Arredondo F.D."/>
            <person name="Baxter L."/>
            <person name="Bensasson D."/>
            <person name="Beynon J.L."/>
            <person name="Chapman J."/>
            <person name="Damasceno C.M."/>
            <person name="Dorrance A.E."/>
            <person name="Dou D."/>
            <person name="Dickerman A.W."/>
            <person name="Dubchak I.L."/>
            <person name="Garbelotto M."/>
            <person name="Gijzen M."/>
            <person name="Gordon S.G."/>
            <person name="Govers F."/>
            <person name="Grunwald N.J."/>
            <person name="Huang W."/>
            <person name="Ivors K.L."/>
            <person name="Jones R.W."/>
            <person name="Kamoun S."/>
            <person name="Krampis K."/>
            <person name="Lamour K.H."/>
            <person name="Lee M.K."/>
            <person name="McDonald W.H."/>
            <person name="Medina M."/>
            <person name="Meijer H.J."/>
            <person name="Nordberg E.K."/>
            <person name="Maclean D.J."/>
            <person name="Ospina-Giraldo M.D."/>
            <person name="Morris P.F."/>
            <person name="Phuntumart V."/>
            <person name="Putnam N.H."/>
            <person name="Rash S."/>
            <person name="Rose J.K."/>
            <person name="Sakihama Y."/>
            <person name="Salamov A.A."/>
            <person name="Savidor A."/>
            <person name="Scheuring C.F."/>
            <person name="Smith B.M."/>
            <person name="Sobral B.W."/>
            <person name="Terry A."/>
            <person name="Torto-Alalibo T.A."/>
            <person name="Win J."/>
            <person name="Xu Z."/>
            <person name="Zhang H."/>
            <person name="Grigoriev I.V."/>
            <person name="Rokhsar D.S."/>
            <person name="Boore J.L."/>
        </authorList>
    </citation>
    <scope>NUCLEOTIDE SEQUENCE [LARGE SCALE GENOMIC DNA]</scope>
    <source>
        <strain evidence="1 2">P6497</strain>
    </source>
</reference>
<name>G4ZRH7_PHYSP</name>
<keyword evidence="2" id="KW-1185">Reference proteome</keyword>
<protein>
    <submittedName>
        <fullName evidence="1">Uncharacterized protein</fullName>
    </submittedName>
</protein>
<dbReference type="InParanoid" id="G4ZRH7"/>
<dbReference type="KEGG" id="psoj:PHYSODRAFT_303400"/>
<dbReference type="GeneID" id="20642273"/>
<dbReference type="EMBL" id="JH159156">
    <property type="protein sequence ID" value="EGZ14130.1"/>
    <property type="molecule type" value="Genomic_DNA"/>
</dbReference>
<organism evidence="1 2">
    <name type="scientific">Phytophthora sojae (strain P6497)</name>
    <name type="common">Soybean stem and root rot agent</name>
    <name type="synonym">Phytophthora megasperma f. sp. glycines</name>
    <dbReference type="NCBI Taxonomy" id="1094619"/>
    <lineage>
        <taxon>Eukaryota</taxon>
        <taxon>Sar</taxon>
        <taxon>Stramenopiles</taxon>
        <taxon>Oomycota</taxon>
        <taxon>Peronosporomycetes</taxon>
        <taxon>Peronosporales</taxon>
        <taxon>Peronosporaceae</taxon>
        <taxon>Phytophthora</taxon>
    </lineage>
</organism>
<evidence type="ECO:0000313" key="1">
    <source>
        <dbReference type="EMBL" id="EGZ14130.1"/>
    </source>
</evidence>
<gene>
    <name evidence="1" type="ORF">PHYSODRAFT_303400</name>
</gene>